<dbReference type="InterPro" id="IPR016030">
    <property type="entry name" value="CblAdoTrfase-like"/>
</dbReference>
<dbReference type="Gene3D" id="1.20.1200.10">
    <property type="entry name" value="Cobalamin adenosyltransferase-like"/>
    <property type="match status" value="1"/>
</dbReference>
<proteinExistence type="predicted"/>
<dbReference type="Proteomes" id="UP000287601">
    <property type="component" value="Chromosome"/>
</dbReference>
<evidence type="ECO:0000259" key="5">
    <source>
        <dbReference type="Pfam" id="PF01923"/>
    </source>
</evidence>
<dbReference type="GO" id="GO:0005524">
    <property type="term" value="F:ATP binding"/>
    <property type="evidence" value="ECO:0007669"/>
    <property type="project" value="UniProtKB-KW"/>
</dbReference>
<evidence type="ECO:0000256" key="2">
    <source>
        <dbReference type="ARBA" id="ARBA00022741"/>
    </source>
</evidence>
<dbReference type="GO" id="GO:0008817">
    <property type="term" value="F:corrinoid adenosyltransferase activity"/>
    <property type="evidence" value="ECO:0007669"/>
    <property type="project" value="InterPro"/>
</dbReference>
<dbReference type="InterPro" id="IPR036451">
    <property type="entry name" value="CblAdoTrfase-like_sf"/>
</dbReference>
<keyword evidence="7" id="KW-1185">Reference proteome</keyword>
<dbReference type="RefSeq" id="WP_128746481.1">
    <property type="nucleotide sequence ID" value="NZ_CP035281.1"/>
</dbReference>
<evidence type="ECO:0000313" key="6">
    <source>
        <dbReference type="EMBL" id="QAT43773.1"/>
    </source>
</evidence>
<dbReference type="AlphaFoldDB" id="A0A410PXT7"/>
<reference evidence="6 7" key="1">
    <citation type="submission" date="2019-01" db="EMBL/GenBank/DDBJ databases">
        <title>Draft genomes of a novel of Aminipila strains.</title>
        <authorList>
            <person name="Ma S."/>
        </authorList>
    </citation>
    <scope>NUCLEOTIDE SEQUENCE [LARGE SCALE GENOMIC DNA]</scope>
    <source>
        <strain evidence="7">JN-39</strain>
    </source>
</reference>
<dbReference type="SUPFAM" id="SSF89028">
    <property type="entry name" value="Cobalamin adenosyltransferase-like"/>
    <property type="match status" value="1"/>
</dbReference>
<dbReference type="OrthoDB" id="306726at2"/>
<feature type="region of interest" description="Disordered" evidence="4">
    <location>
        <begin position="48"/>
        <end position="72"/>
    </location>
</feature>
<dbReference type="EMBL" id="CP035281">
    <property type="protein sequence ID" value="QAT43773.1"/>
    <property type="molecule type" value="Genomic_DNA"/>
</dbReference>
<dbReference type="GO" id="GO:0006580">
    <property type="term" value="P:ethanolamine metabolic process"/>
    <property type="evidence" value="ECO:0007669"/>
    <property type="project" value="InterPro"/>
</dbReference>
<evidence type="ECO:0000256" key="3">
    <source>
        <dbReference type="ARBA" id="ARBA00022840"/>
    </source>
</evidence>
<dbReference type="InterPro" id="IPR009194">
    <property type="entry name" value="AdoTrfase_EutT"/>
</dbReference>
<protein>
    <submittedName>
        <fullName evidence="6">ATP-binding protein</fullName>
    </submittedName>
</protein>
<gene>
    <name evidence="6" type="ORF">EQM06_11365</name>
</gene>
<dbReference type="PIRSF" id="PIRSF012294">
    <property type="entry name" value="ATR_EutT"/>
    <property type="match status" value="1"/>
</dbReference>
<dbReference type="Pfam" id="PF01923">
    <property type="entry name" value="Cob_adeno_trans"/>
    <property type="match status" value="1"/>
</dbReference>
<keyword evidence="1" id="KW-0808">Transferase</keyword>
<keyword evidence="3 6" id="KW-0067">ATP-binding</keyword>
<organism evidence="6 7">
    <name type="scientific">Aminipila luticellarii</name>
    <dbReference type="NCBI Taxonomy" id="2507160"/>
    <lineage>
        <taxon>Bacteria</taxon>
        <taxon>Bacillati</taxon>
        <taxon>Bacillota</taxon>
        <taxon>Clostridia</taxon>
        <taxon>Peptostreptococcales</taxon>
        <taxon>Anaerovoracaceae</taxon>
        <taxon>Aminipila</taxon>
    </lineage>
</organism>
<feature type="domain" description="Cobalamin adenosyltransferase-like" evidence="5">
    <location>
        <begin position="94"/>
        <end position="255"/>
    </location>
</feature>
<feature type="compositionally biased region" description="Polar residues" evidence="4">
    <location>
        <begin position="51"/>
        <end position="70"/>
    </location>
</feature>
<sequence>MKVITEAALREELRNSQPEYYCIPEETLLSPAGREYLQQRKIKIVKEPPIQQVQASENKQSTPSESTEVSNHAAESWKPKYVDYETGAFYMEKPEHMCQLSGNLLVPKCHPRILFRGKLDSIQTLIILDQARMAESGTSAKVIEDLNSVLLVLQNIMKCDVLDQELESGLIIGLTNRELHDRSHDPMKFFGIKQMLMPNYTMGTSYAMLNQLRAAIREVEVAATTAFYQNGKCSRTDIIEELNRLSSALHVMMCKWLAGEYH</sequence>
<evidence type="ECO:0000313" key="7">
    <source>
        <dbReference type="Proteomes" id="UP000287601"/>
    </source>
</evidence>
<keyword evidence="2" id="KW-0547">Nucleotide-binding</keyword>
<evidence type="ECO:0000256" key="4">
    <source>
        <dbReference type="SAM" id="MobiDB-lite"/>
    </source>
</evidence>
<accession>A0A410PXT7</accession>
<evidence type="ECO:0000256" key="1">
    <source>
        <dbReference type="ARBA" id="ARBA00022679"/>
    </source>
</evidence>
<dbReference type="GO" id="GO:0009236">
    <property type="term" value="P:cobalamin biosynthetic process"/>
    <property type="evidence" value="ECO:0007669"/>
    <property type="project" value="InterPro"/>
</dbReference>
<name>A0A410PXT7_9FIRM</name>
<dbReference type="KEGG" id="amij:EQM06_11365"/>